<feature type="region of interest" description="Disordered" evidence="2">
    <location>
        <begin position="1"/>
        <end position="26"/>
    </location>
</feature>
<name>A0AAW0MLJ2_9GOBI</name>
<dbReference type="Proteomes" id="UP001460270">
    <property type="component" value="Unassembled WGS sequence"/>
</dbReference>
<dbReference type="InterPro" id="IPR036179">
    <property type="entry name" value="Ig-like_dom_sf"/>
</dbReference>
<proteinExistence type="predicted"/>
<dbReference type="Pfam" id="PF00047">
    <property type="entry name" value="ig"/>
    <property type="match status" value="1"/>
</dbReference>
<keyword evidence="1" id="KW-0393">Immunoglobulin domain</keyword>
<reference evidence="5" key="1">
    <citation type="submission" date="2024-04" db="EMBL/GenBank/DDBJ databases">
        <title>Salinicola lusitanus LLJ914,a marine bacterium isolated from the Okinawa Trough.</title>
        <authorList>
            <person name="Li J."/>
        </authorList>
    </citation>
    <scope>NUCLEOTIDE SEQUENCE [LARGE SCALE GENOMIC DNA]</scope>
</reference>
<sequence length="98" mass="10669">MSDSNVTLSVSYGPKNTSAVVSPSGSLSAGQSVTLSCSSRAKPPVQHFTWFRHSYRGQSKSLKDRLTHSTSLKTEFITVWPQINSGTNSLPSYCSEQK</sequence>
<evidence type="ECO:0000313" key="4">
    <source>
        <dbReference type="EMBL" id="KAK7881613.1"/>
    </source>
</evidence>
<evidence type="ECO:0000259" key="3">
    <source>
        <dbReference type="PROSITE" id="PS50835"/>
    </source>
</evidence>
<dbReference type="PANTHER" id="PTHR46013:SF4">
    <property type="entry name" value="B-CELL RECEPTOR CD22-RELATED"/>
    <property type="match status" value="1"/>
</dbReference>
<dbReference type="InterPro" id="IPR013151">
    <property type="entry name" value="Immunoglobulin_dom"/>
</dbReference>
<keyword evidence="5" id="KW-1185">Reference proteome</keyword>
<protein>
    <recommendedName>
        <fullName evidence="3">Ig-like domain-containing protein</fullName>
    </recommendedName>
</protein>
<dbReference type="SUPFAM" id="SSF48726">
    <property type="entry name" value="Immunoglobulin"/>
    <property type="match status" value="1"/>
</dbReference>
<comment type="caution">
    <text evidence="4">The sequence shown here is derived from an EMBL/GenBank/DDBJ whole genome shotgun (WGS) entry which is preliminary data.</text>
</comment>
<accession>A0AAW0MLJ2</accession>
<dbReference type="InterPro" id="IPR013783">
    <property type="entry name" value="Ig-like_fold"/>
</dbReference>
<dbReference type="PROSITE" id="PS50835">
    <property type="entry name" value="IG_LIKE"/>
    <property type="match status" value="1"/>
</dbReference>
<evidence type="ECO:0000313" key="5">
    <source>
        <dbReference type="Proteomes" id="UP001460270"/>
    </source>
</evidence>
<dbReference type="AlphaFoldDB" id="A0AAW0MLJ2"/>
<organism evidence="4 5">
    <name type="scientific">Mugilogobius chulae</name>
    <name type="common">yellowstripe goby</name>
    <dbReference type="NCBI Taxonomy" id="88201"/>
    <lineage>
        <taxon>Eukaryota</taxon>
        <taxon>Metazoa</taxon>
        <taxon>Chordata</taxon>
        <taxon>Craniata</taxon>
        <taxon>Vertebrata</taxon>
        <taxon>Euteleostomi</taxon>
        <taxon>Actinopterygii</taxon>
        <taxon>Neopterygii</taxon>
        <taxon>Teleostei</taxon>
        <taxon>Neoteleostei</taxon>
        <taxon>Acanthomorphata</taxon>
        <taxon>Gobiaria</taxon>
        <taxon>Gobiiformes</taxon>
        <taxon>Gobioidei</taxon>
        <taxon>Gobiidae</taxon>
        <taxon>Gobionellinae</taxon>
        <taxon>Mugilogobius</taxon>
    </lineage>
</organism>
<dbReference type="EMBL" id="JBBPFD010000022">
    <property type="protein sequence ID" value="KAK7881613.1"/>
    <property type="molecule type" value="Genomic_DNA"/>
</dbReference>
<feature type="domain" description="Ig-like" evidence="3">
    <location>
        <begin position="14"/>
        <end position="98"/>
    </location>
</feature>
<dbReference type="PANTHER" id="PTHR46013">
    <property type="entry name" value="VASCULAR CELL ADHESION MOLECULE 1"/>
    <property type="match status" value="1"/>
</dbReference>
<evidence type="ECO:0000256" key="2">
    <source>
        <dbReference type="SAM" id="MobiDB-lite"/>
    </source>
</evidence>
<evidence type="ECO:0000256" key="1">
    <source>
        <dbReference type="ARBA" id="ARBA00023319"/>
    </source>
</evidence>
<dbReference type="Gene3D" id="2.60.40.10">
    <property type="entry name" value="Immunoglobulins"/>
    <property type="match status" value="1"/>
</dbReference>
<gene>
    <name evidence="4" type="ORF">WMY93_030022</name>
</gene>
<dbReference type="InterPro" id="IPR007110">
    <property type="entry name" value="Ig-like_dom"/>
</dbReference>